<protein>
    <submittedName>
        <fullName evidence="4">Universal stress protein</fullName>
    </submittedName>
</protein>
<dbReference type="PANTHER" id="PTHR46268:SF6">
    <property type="entry name" value="UNIVERSAL STRESS PROTEIN UP12"/>
    <property type="match status" value="1"/>
</dbReference>
<feature type="region of interest" description="Disordered" evidence="2">
    <location>
        <begin position="1"/>
        <end position="29"/>
    </location>
</feature>
<dbReference type="Gene3D" id="3.40.50.620">
    <property type="entry name" value="HUPs"/>
    <property type="match status" value="2"/>
</dbReference>
<evidence type="ECO:0000256" key="2">
    <source>
        <dbReference type="SAM" id="MobiDB-lite"/>
    </source>
</evidence>
<feature type="domain" description="UspA" evidence="3">
    <location>
        <begin position="186"/>
        <end position="322"/>
    </location>
</feature>
<evidence type="ECO:0000313" key="5">
    <source>
        <dbReference type="Proteomes" id="UP001500683"/>
    </source>
</evidence>
<reference evidence="5" key="1">
    <citation type="journal article" date="2019" name="Int. J. Syst. Evol. Microbiol.">
        <title>The Global Catalogue of Microorganisms (GCM) 10K type strain sequencing project: providing services to taxonomists for standard genome sequencing and annotation.</title>
        <authorList>
            <consortium name="The Broad Institute Genomics Platform"/>
            <consortium name="The Broad Institute Genome Sequencing Center for Infectious Disease"/>
            <person name="Wu L."/>
            <person name="Ma J."/>
        </authorList>
    </citation>
    <scope>NUCLEOTIDE SEQUENCE [LARGE SCALE GENOMIC DNA]</scope>
    <source>
        <strain evidence="5">JCM 16702</strain>
    </source>
</reference>
<comment type="caution">
    <text evidence="4">The sequence shown here is derived from an EMBL/GenBank/DDBJ whole genome shotgun (WGS) entry which is preliminary data.</text>
</comment>
<dbReference type="PANTHER" id="PTHR46268">
    <property type="entry name" value="STRESS RESPONSE PROTEIN NHAX"/>
    <property type="match status" value="1"/>
</dbReference>
<evidence type="ECO:0000256" key="1">
    <source>
        <dbReference type="ARBA" id="ARBA00008791"/>
    </source>
</evidence>
<comment type="similarity">
    <text evidence="1">Belongs to the universal stress protein A family.</text>
</comment>
<accession>A0ABP7VYR9</accession>
<dbReference type="InterPro" id="IPR006015">
    <property type="entry name" value="Universal_stress_UspA"/>
</dbReference>
<dbReference type="InterPro" id="IPR006016">
    <property type="entry name" value="UspA"/>
</dbReference>
<gene>
    <name evidence="4" type="ORF">GCM10022214_38690</name>
</gene>
<feature type="domain" description="UspA" evidence="3">
    <location>
        <begin position="38"/>
        <end position="176"/>
    </location>
</feature>
<sequence>MCISAASGPLSEPKVPVTGAKIPLDGSPGSPSVTNMNEIVVGVDGSEHALVAVDWAAEEAHRRAASLRVVHVMVPWPLDIPVDPRVVAVWEGQVNTGEGQQVVDEGLQRARRRVPDLRVAGERSSGQPAATLIEAAENAAMLVVGSRGTGALAEVLLGSVALQVASHARCPAVAVPAVGPEVHGEIVVGVDGSPAGAAAVRFAFEEAELRQARLRAVLAWTHPASTRPGDMQPLVFDPEIVAAEERRLLSESLAGWREKHPDVTVVPEVTRARATRALAAASERADLLIVGSRGRGGFTGLLLGSVGHAMLHRAHCPVAVIRPHTN</sequence>
<dbReference type="EMBL" id="BAAAZG010000024">
    <property type="protein sequence ID" value="GAA4077295.1"/>
    <property type="molecule type" value="Genomic_DNA"/>
</dbReference>
<proteinExistence type="inferred from homology"/>
<name>A0ABP7VYR9_9ACTN</name>
<dbReference type="Pfam" id="PF00582">
    <property type="entry name" value="Usp"/>
    <property type="match status" value="2"/>
</dbReference>
<organism evidence="4 5">
    <name type="scientific">Actinomadura miaoliensis</name>
    <dbReference type="NCBI Taxonomy" id="430685"/>
    <lineage>
        <taxon>Bacteria</taxon>
        <taxon>Bacillati</taxon>
        <taxon>Actinomycetota</taxon>
        <taxon>Actinomycetes</taxon>
        <taxon>Streptosporangiales</taxon>
        <taxon>Thermomonosporaceae</taxon>
        <taxon>Actinomadura</taxon>
    </lineage>
</organism>
<dbReference type="SUPFAM" id="SSF52402">
    <property type="entry name" value="Adenine nucleotide alpha hydrolases-like"/>
    <property type="match status" value="2"/>
</dbReference>
<dbReference type="InterPro" id="IPR014729">
    <property type="entry name" value="Rossmann-like_a/b/a_fold"/>
</dbReference>
<keyword evidence="5" id="KW-1185">Reference proteome</keyword>
<evidence type="ECO:0000259" key="3">
    <source>
        <dbReference type="Pfam" id="PF00582"/>
    </source>
</evidence>
<dbReference type="PRINTS" id="PR01438">
    <property type="entry name" value="UNVRSLSTRESS"/>
</dbReference>
<evidence type="ECO:0000313" key="4">
    <source>
        <dbReference type="EMBL" id="GAA4077295.1"/>
    </source>
</evidence>
<dbReference type="Proteomes" id="UP001500683">
    <property type="component" value="Unassembled WGS sequence"/>
</dbReference>